<dbReference type="SUPFAM" id="SSF48317">
    <property type="entry name" value="Acid phosphatase/Vanadium-dependent haloperoxidase"/>
    <property type="match status" value="1"/>
</dbReference>
<keyword evidence="1" id="KW-0472">Membrane</keyword>
<dbReference type="Gene3D" id="1.20.144.10">
    <property type="entry name" value="Phosphatidic acid phosphatase type 2/haloperoxidase"/>
    <property type="match status" value="1"/>
</dbReference>
<gene>
    <name evidence="3" type="ORF">G4Z02_01675</name>
</gene>
<proteinExistence type="predicted"/>
<accession>A0A7L7KRS9</accession>
<keyword evidence="1" id="KW-1133">Transmembrane helix</keyword>
<feature type="transmembrane region" description="Helical" evidence="1">
    <location>
        <begin position="230"/>
        <end position="255"/>
    </location>
</feature>
<feature type="transmembrane region" description="Helical" evidence="1">
    <location>
        <begin position="20"/>
        <end position="44"/>
    </location>
</feature>
<dbReference type="PANTHER" id="PTHR14969:SF13">
    <property type="entry name" value="AT30094P"/>
    <property type="match status" value="1"/>
</dbReference>
<dbReference type="SMART" id="SM00014">
    <property type="entry name" value="acidPPc"/>
    <property type="match status" value="1"/>
</dbReference>
<feature type="transmembrane region" description="Helical" evidence="1">
    <location>
        <begin position="120"/>
        <end position="140"/>
    </location>
</feature>
<dbReference type="RefSeq" id="WP_258878122.1">
    <property type="nucleotide sequence ID" value="NZ_CP048914.1"/>
</dbReference>
<keyword evidence="1" id="KW-0812">Transmembrane</keyword>
<name>A0A7L7KRS9_9MOLU</name>
<dbReference type="Proteomes" id="UP000514720">
    <property type="component" value="Chromosome"/>
</dbReference>
<dbReference type="EMBL" id="CP048914">
    <property type="protein sequence ID" value="QMS84508.1"/>
    <property type="molecule type" value="Genomic_DNA"/>
</dbReference>
<dbReference type="PANTHER" id="PTHR14969">
    <property type="entry name" value="SPHINGOSINE-1-PHOSPHATE PHOSPHOHYDROLASE"/>
    <property type="match status" value="1"/>
</dbReference>
<dbReference type="KEGG" id="xcl:G4Z02_01675"/>
<evidence type="ECO:0000256" key="1">
    <source>
        <dbReference type="SAM" id="Phobius"/>
    </source>
</evidence>
<dbReference type="AlphaFoldDB" id="A0A7L7KRS9"/>
<dbReference type="InterPro" id="IPR000326">
    <property type="entry name" value="PAP2/HPO"/>
</dbReference>
<dbReference type="InterPro" id="IPR036938">
    <property type="entry name" value="PAP2/HPO_sf"/>
</dbReference>
<keyword evidence="4" id="KW-1185">Reference proteome</keyword>
<feature type="transmembrane region" description="Helical" evidence="1">
    <location>
        <begin position="177"/>
        <end position="195"/>
    </location>
</feature>
<feature type="domain" description="Phosphatidic acid phosphatase type 2/haloperoxidase" evidence="2">
    <location>
        <begin position="51"/>
        <end position="161"/>
    </location>
</feature>
<evidence type="ECO:0000313" key="4">
    <source>
        <dbReference type="Proteomes" id="UP000514720"/>
    </source>
</evidence>
<feature type="transmembrane region" description="Helical" evidence="1">
    <location>
        <begin position="51"/>
        <end position="72"/>
    </location>
</feature>
<feature type="transmembrane region" description="Helical" evidence="1">
    <location>
        <begin position="146"/>
        <end position="165"/>
    </location>
</feature>
<dbReference type="Pfam" id="PF01569">
    <property type="entry name" value="PAP2"/>
    <property type="match status" value="1"/>
</dbReference>
<feature type="transmembrane region" description="Helical" evidence="1">
    <location>
        <begin position="267"/>
        <end position="285"/>
    </location>
</feature>
<evidence type="ECO:0000313" key="3">
    <source>
        <dbReference type="EMBL" id="QMS84508.1"/>
    </source>
</evidence>
<protein>
    <submittedName>
        <fullName evidence="3">Phosphatase PAP2 family protein</fullName>
    </submittedName>
</protein>
<reference evidence="3 4" key="1">
    <citation type="submission" date="2020-02" db="EMBL/GenBank/DDBJ databases">
        <authorList>
            <person name="Zheng R.K."/>
            <person name="Sun C.M."/>
        </authorList>
    </citation>
    <scope>NUCLEOTIDE SEQUENCE [LARGE SCALE GENOMIC DNA]</scope>
    <source>
        <strain evidence="4">zrk13</strain>
    </source>
</reference>
<evidence type="ECO:0000259" key="2">
    <source>
        <dbReference type="SMART" id="SM00014"/>
    </source>
</evidence>
<organism evidence="3 4">
    <name type="scientific">Candidatus Xianfuyuplasma coldseepsis</name>
    <dbReference type="NCBI Taxonomy" id="2782163"/>
    <lineage>
        <taxon>Bacteria</taxon>
        <taxon>Bacillati</taxon>
        <taxon>Mycoplasmatota</taxon>
        <taxon>Mollicutes</taxon>
        <taxon>Candidatus Izemoplasmatales</taxon>
        <taxon>Candidatus Izemoplasmataceae</taxon>
        <taxon>Candidatus Xianfuyuplasma</taxon>
    </lineage>
</organism>
<sequence>MTIEVVEALQSLQNGFFDVFFNFISFLGEEYVYIVLLSIIYFAYDKKMGEFMGLVLFFTGMFNATIKGIVSAPRPFQEYPDRITNLRPETSGGYSFPSGHTQMFTSFSFAYGFYQKQIKIVYVATIFSVLMALSRMYLGVHYLEDVTVSLLLGILTAYLFAQFFVKIQDNDKALLQVYIGILLAFLPFLFILDYVDLYKTYGLMLGFTGGMVIEKKYIQFTMDTLLWKKGLRVLGGLIIMIAIMAGLDIIFEAIAKEGSTLLHLLDMIRYGLVAFVGLGVYPLLFKPLHIH</sequence>